<dbReference type="RefSeq" id="WP_002638593.1">
    <property type="nucleotide sequence ID" value="NZ_CP012109.1"/>
</dbReference>
<dbReference type="GO" id="GO:0008610">
    <property type="term" value="P:lipid biosynthetic process"/>
    <property type="evidence" value="ECO:0007669"/>
    <property type="project" value="TreeGrafter"/>
</dbReference>
<dbReference type="Proteomes" id="UP000009026">
    <property type="component" value="Chromosome"/>
</dbReference>
<dbReference type="InterPro" id="IPR001031">
    <property type="entry name" value="Thioesterase"/>
</dbReference>
<dbReference type="InterPro" id="IPR012223">
    <property type="entry name" value="TEII"/>
</dbReference>
<evidence type="ECO:0000256" key="1">
    <source>
        <dbReference type="ARBA" id="ARBA00007169"/>
    </source>
</evidence>
<dbReference type="EMBL" id="CP012109">
    <property type="protein sequence ID" value="AKQ65687.1"/>
    <property type="molecule type" value="Genomic_DNA"/>
</dbReference>
<dbReference type="SUPFAM" id="SSF53474">
    <property type="entry name" value="alpha/beta-Hydrolases"/>
    <property type="match status" value="1"/>
</dbReference>
<keyword evidence="4" id="KW-1185">Reference proteome</keyword>
<dbReference type="eggNOG" id="COG3208">
    <property type="taxonomic scope" value="Bacteria"/>
</dbReference>
<gene>
    <name evidence="3" type="ORF">A176_002599</name>
</gene>
<dbReference type="OrthoDB" id="8480037at2"/>
<sequence>MNSQTHPVTEPTPWLIRRKPTAAPRLRLFCFPYAGAGSLPYFKWPDLLPEADIEVCAIQPPGRESRLHEPSVEELPRLMDALVKELSPLLGAPFAFFGHSLGALIAFELTRELRRRGLPLPQALIVSGAEAPSRRSGLPPLSGLKRDDFIRELSARYDGIPQQVLAQPEILDLILPILRADLKLSESYIYQDEPPLPVPVCALGGTRDPRVSEAALEDWRRQTQKSFSMKMFPGGHFFINEMTVQVVQAVQNELTPTTGLTS</sequence>
<comment type="similarity">
    <text evidence="1">Belongs to the thioesterase family.</text>
</comment>
<accession>A0A0H4XCH8</accession>
<evidence type="ECO:0000313" key="3">
    <source>
        <dbReference type="EMBL" id="AKQ65687.1"/>
    </source>
</evidence>
<dbReference type="Gene3D" id="3.40.50.1820">
    <property type="entry name" value="alpha/beta hydrolase"/>
    <property type="match status" value="1"/>
</dbReference>
<evidence type="ECO:0000259" key="2">
    <source>
        <dbReference type="Pfam" id="PF00975"/>
    </source>
</evidence>
<name>A0A0H4XCH8_9BACT</name>
<dbReference type="STRING" id="1297742.A176_002599"/>
<proteinExistence type="inferred from homology"/>
<dbReference type="PANTHER" id="PTHR11487">
    <property type="entry name" value="THIOESTERASE"/>
    <property type="match status" value="1"/>
</dbReference>
<organism evidence="3 4">
    <name type="scientific">Pseudomyxococcus hansupus</name>
    <dbReference type="NCBI Taxonomy" id="1297742"/>
    <lineage>
        <taxon>Bacteria</taxon>
        <taxon>Pseudomonadati</taxon>
        <taxon>Myxococcota</taxon>
        <taxon>Myxococcia</taxon>
        <taxon>Myxococcales</taxon>
        <taxon>Cystobacterineae</taxon>
        <taxon>Myxococcaceae</taxon>
        <taxon>Pseudomyxococcus</taxon>
    </lineage>
</organism>
<dbReference type="PANTHER" id="PTHR11487:SF0">
    <property type="entry name" value="S-ACYL FATTY ACID SYNTHASE THIOESTERASE, MEDIUM CHAIN"/>
    <property type="match status" value="1"/>
</dbReference>
<dbReference type="Pfam" id="PF00975">
    <property type="entry name" value="Thioesterase"/>
    <property type="match status" value="1"/>
</dbReference>
<dbReference type="AlphaFoldDB" id="A0A0H4XCH8"/>
<dbReference type="InterPro" id="IPR029058">
    <property type="entry name" value="AB_hydrolase_fold"/>
</dbReference>
<reference evidence="3 4" key="1">
    <citation type="journal article" date="2016" name="PLoS ONE">
        <title>Complete Genome Sequence and Comparative Genomics of a Novel Myxobacterium Myxococcus hansupus.</title>
        <authorList>
            <person name="Sharma G."/>
            <person name="Narwani T."/>
            <person name="Subramanian S."/>
        </authorList>
    </citation>
    <scope>NUCLEOTIDE SEQUENCE [LARGE SCALE GENOMIC DNA]</scope>
    <source>
        <strain evidence="4">mixupus</strain>
    </source>
</reference>
<feature type="domain" description="Thioesterase" evidence="2">
    <location>
        <begin position="27"/>
        <end position="251"/>
    </location>
</feature>
<protein>
    <submittedName>
        <fullName evidence="3">Malonyl CoA-acyl carrier protein transacylase</fullName>
    </submittedName>
</protein>
<dbReference type="KEGG" id="mym:A176_002599"/>
<dbReference type="PATRIC" id="fig|1297742.4.peg.2624"/>
<evidence type="ECO:0000313" key="4">
    <source>
        <dbReference type="Proteomes" id="UP000009026"/>
    </source>
</evidence>